<gene>
    <name evidence="3" type="ORF">FDT80_00715</name>
</gene>
<dbReference type="AlphaFoldDB" id="A0A5S3PIM6"/>
<name>A0A5S3PIM6_9RHOB</name>
<dbReference type="NCBIfam" id="TIGR01484">
    <property type="entry name" value="HAD-SF-IIB"/>
    <property type="match status" value="1"/>
</dbReference>
<dbReference type="GO" id="GO:0016791">
    <property type="term" value="F:phosphatase activity"/>
    <property type="evidence" value="ECO:0007669"/>
    <property type="project" value="UniProtKB-ARBA"/>
</dbReference>
<evidence type="ECO:0000313" key="3">
    <source>
        <dbReference type="EMBL" id="TMM54156.1"/>
    </source>
</evidence>
<sequence>MTPPAIDDATFVLATDLDGTFLGGDDAARADLYDWIRRHRASVGLIFVTGRDPQFIGALCDGGDVPWPDYVIGDVGTTIAHVTPDRSIAPIAALEAAIAEVWQDSGDRVRAMLDDVPGLRLQKTAFRHRVSYDLDPDVLEDGTVERVRDAGFDVLISDNRYFDVLPQGVSKGPSLRRLMAHLNVAEHRVLAAGDTLNDLSMLVAGTPAVAVGGAEQPLVEALAGTASVYHARGIGAAGITEAIAHFDLHPHATRI</sequence>
<keyword evidence="4" id="KW-1185">Reference proteome</keyword>
<dbReference type="EMBL" id="VANS01000001">
    <property type="protein sequence ID" value="TMM54156.1"/>
    <property type="molecule type" value="Genomic_DNA"/>
</dbReference>
<proteinExistence type="predicted"/>
<dbReference type="Pfam" id="PF05116">
    <property type="entry name" value="S6PP"/>
    <property type="match status" value="1"/>
</dbReference>
<dbReference type="SFLD" id="SFLDS00003">
    <property type="entry name" value="Haloacid_Dehalogenase"/>
    <property type="match status" value="1"/>
</dbReference>
<dbReference type="OrthoDB" id="7847955at2"/>
<dbReference type="PANTHER" id="PTHR46521:SF4">
    <property type="entry name" value="SUCROSE-PHOSPHATASE 2-RELATED"/>
    <property type="match status" value="1"/>
</dbReference>
<evidence type="ECO:0000256" key="1">
    <source>
        <dbReference type="ARBA" id="ARBA00022801"/>
    </source>
</evidence>
<dbReference type="InterPro" id="IPR006379">
    <property type="entry name" value="HAD-SF_hydro_IIB"/>
</dbReference>
<dbReference type="InterPro" id="IPR051518">
    <property type="entry name" value="Sucrose_Phosphatase"/>
</dbReference>
<dbReference type="SFLD" id="SFLDG01141">
    <property type="entry name" value="C2.B.1:_Sucrose_Phosphatase_Li"/>
    <property type="match status" value="1"/>
</dbReference>
<protein>
    <submittedName>
        <fullName evidence="3">HAD-IIB family hydrolase</fullName>
    </submittedName>
</protein>
<evidence type="ECO:0000313" key="4">
    <source>
        <dbReference type="Proteomes" id="UP000309550"/>
    </source>
</evidence>
<dbReference type="Proteomes" id="UP000309550">
    <property type="component" value="Unassembled WGS sequence"/>
</dbReference>
<dbReference type="PANTHER" id="PTHR46521">
    <property type="entry name" value="SUCROSE-PHOSPHATASE 2-RELATED"/>
    <property type="match status" value="1"/>
</dbReference>
<accession>A0A5S3PIM6</accession>
<dbReference type="InterPro" id="IPR036412">
    <property type="entry name" value="HAD-like_sf"/>
</dbReference>
<dbReference type="Gene3D" id="3.40.50.1000">
    <property type="entry name" value="HAD superfamily/HAD-like"/>
    <property type="match status" value="1"/>
</dbReference>
<dbReference type="InterPro" id="IPR023214">
    <property type="entry name" value="HAD_sf"/>
</dbReference>
<comment type="caution">
    <text evidence="3">The sequence shown here is derived from an EMBL/GenBank/DDBJ whole genome shotgun (WGS) entry which is preliminary data.</text>
</comment>
<evidence type="ECO:0000259" key="2">
    <source>
        <dbReference type="Pfam" id="PF05116"/>
    </source>
</evidence>
<reference evidence="3 4" key="1">
    <citation type="submission" date="2019-05" db="EMBL/GenBank/DDBJ databases">
        <title>Sulfitobacter sabulilitoris sp. nov., isolated from a marine sand.</title>
        <authorList>
            <person name="Yoon J.-H."/>
        </authorList>
    </citation>
    <scope>NUCLEOTIDE SEQUENCE [LARGE SCALE GENOMIC DNA]</scope>
    <source>
        <strain evidence="3 4">HSMS-29</strain>
    </source>
</reference>
<organism evidence="3 4">
    <name type="scientific">Sulfitobacter sabulilitoris</name>
    <dbReference type="NCBI Taxonomy" id="2562655"/>
    <lineage>
        <taxon>Bacteria</taxon>
        <taxon>Pseudomonadati</taxon>
        <taxon>Pseudomonadota</taxon>
        <taxon>Alphaproteobacteria</taxon>
        <taxon>Rhodobacterales</taxon>
        <taxon>Roseobacteraceae</taxon>
        <taxon>Sulfitobacter</taxon>
    </lineage>
</organism>
<dbReference type="InterPro" id="IPR006380">
    <property type="entry name" value="SPP-like_dom"/>
</dbReference>
<feature type="domain" description="Sucrose phosphatase-like" evidence="2">
    <location>
        <begin position="11"/>
        <end position="247"/>
    </location>
</feature>
<dbReference type="SFLD" id="SFLDG01140">
    <property type="entry name" value="C2.B:_Phosphomannomutase_and_P"/>
    <property type="match status" value="1"/>
</dbReference>
<dbReference type="RefSeq" id="WP_138660330.1">
    <property type="nucleotide sequence ID" value="NZ_VANS01000001.1"/>
</dbReference>
<keyword evidence="1 3" id="KW-0378">Hydrolase</keyword>
<dbReference type="Gene3D" id="3.90.1070.10">
    <property type="match status" value="1"/>
</dbReference>
<dbReference type="SUPFAM" id="SSF56784">
    <property type="entry name" value="HAD-like"/>
    <property type="match status" value="1"/>
</dbReference>